<evidence type="ECO:0000256" key="1">
    <source>
        <dbReference type="SAM" id="Phobius"/>
    </source>
</evidence>
<dbReference type="EMBL" id="MCGE01000034">
    <property type="protein sequence ID" value="ORZ07702.1"/>
    <property type="molecule type" value="Genomic_DNA"/>
</dbReference>
<keyword evidence="1" id="KW-1133">Transmembrane helix</keyword>
<feature type="transmembrane region" description="Helical" evidence="1">
    <location>
        <begin position="34"/>
        <end position="56"/>
    </location>
</feature>
<dbReference type="AlphaFoldDB" id="A0A1X2I284"/>
<organism evidence="2 3">
    <name type="scientific">Absidia repens</name>
    <dbReference type="NCBI Taxonomy" id="90262"/>
    <lineage>
        <taxon>Eukaryota</taxon>
        <taxon>Fungi</taxon>
        <taxon>Fungi incertae sedis</taxon>
        <taxon>Mucoromycota</taxon>
        <taxon>Mucoromycotina</taxon>
        <taxon>Mucoromycetes</taxon>
        <taxon>Mucorales</taxon>
        <taxon>Cunninghamellaceae</taxon>
        <taxon>Absidia</taxon>
    </lineage>
</organism>
<proteinExistence type="predicted"/>
<keyword evidence="1" id="KW-0812">Transmembrane</keyword>
<sequence length="148" mass="16483">MGVFLCYRKTGRGRHTISNIIEDTSTSFFLGVDFSVVEFTCLQFLIGVVGVFDFAVHMECLTSYIKSASKSTIFIIFIPIGVVVARPVQSFKNRDDNFHAISNARAVKVPPPSTLECHPSNFGHHVISTSMRPSISSIREYRVHAPQC</sequence>
<gene>
    <name evidence="2" type="ORF">BCR42DRAFT_426050</name>
</gene>
<keyword evidence="1" id="KW-0472">Membrane</keyword>
<reference evidence="2 3" key="1">
    <citation type="submission" date="2016-07" db="EMBL/GenBank/DDBJ databases">
        <title>Pervasive Adenine N6-methylation of Active Genes in Fungi.</title>
        <authorList>
            <consortium name="DOE Joint Genome Institute"/>
            <person name="Mondo S.J."/>
            <person name="Dannebaum R.O."/>
            <person name="Kuo R.C."/>
            <person name="Labutti K."/>
            <person name="Haridas S."/>
            <person name="Kuo A."/>
            <person name="Salamov A."/>
            <person name="Ahrendt S.R."/>
            <person name="Lipzen A."/>
            <person name="Sullivan W."/>
            <person name="Andreopoulos W.B."/>
            <person name="Clum A."/>
            <person name="Lindquist E."/>
            <person name="Daum C."/>
            <person name="Ramamoorthy G.K."/>
            <person name="Gryganskyi A."/>
            <person name="Culley D."/>
            <person name="Magnuson J.K."/>
            <person name="James T.Y."/>
            <person name="O'Malley M.A."/>
            <person name="Stajich J.E."/>
            <person name="Spatafora J.W."/>
            <person name="Visel A."/>
            <person name="Grigoriev I.V."/>
        </authorList>
    </citation>
    <scope>NUCLEOTIDE SEQUENCE [LARGE SCALE GENOMIC DNA]</scope>
    <source>
        <strain evidence="2 3">NRRL 1336</strain>
    </source>
</reference>
<dbReference type="Proteomes" id="UP000193560">
    <property type="component" value="Unassembled WGS sequence"/>
</dbReference>
<accession>A0A1X2I284</accession>
<comment type="caution">
    <text evidence="2">The sequence shown here is derived from an EMBL/GenBank/DDBJ whole genome shotgun (WGS) entry which is preliminary data.</text>
</comment>
<protein>
    <submittedName>
        <fullName evidence="2">Uncharacterized protein</fullName>
    </submittedName>
</protein>
<feature type="transmembrane region" description="Helical" evidence="1">
    <location>
        <begin position="68"/>
        <end position="88"/>
    </location>
</feature>
<evidence type="ECO:0000313" key="2">
    <source>
        <dbReference type="EMBL" id="ORZ07702.1"/>
    </source>
</evidence>
<keyword evidence="3" id="KW-1185">Reference proteome</keyword>
<name>A0A1X2I284_9FUNG</name>
<evidence type="ECO:0000313" key="3">
    <source>
        <dbReference type="Proteomes" id="UP000193560"/>
    </source>
</evidence>